<dbReference type="InterPro" id="IPR036237">
    <property type="entry name" value="Xyl_isomerase-like_sf"/>
</dbReference>
<sequence>MIDHLTSFTDYNKASVDTQIEWIQTLELESIALRAFNGESILNLNEDDLNKLELFLKKKTVVVLDPLLKTYSIHDKDSVDAYSKSLEGILSISKRLGVKNILYKIPKHEDIIKDAQMMVDQMREHIKLIRKLKIGVWVQMSDHHQPNVYKYIFELLDDVKVKMMYDPTYIFLEKEAEVTAYRLLRDYIGVLRIDDCDPTGAGRLVGKGGFVRINEISKRLIKKDYRGTVILDSSLIELILQAKSFNWFDRNLSKTKKHHYKIYQDFIELKLKPEVLDMIHIQLSVLSIMFLNKPRVYKGETIK</sequence>
<proteinExistence type="predicted"/>
<evidence type="ECO:0000313" key="1">
    <source>
        <dbReference type="EMBL" id="CDR30372.1"/>
    </source>
</evidence>
<dbReference type="RefSeq" id="WP_045748929.1">
    <property type="nucleotide sequence ID" value="NZ_FUZK01000002.1"/>
</dbReference>
<keyword evidence="2" id="KW-1185">Reference proteome</keyword>
<dbReference type="KEGG" id="aoc:Aocu_02990"/>
<dbReference type="STRING" id="35623.Aocu_02990"/>
<dbReference type="EMBL" id="LK028559">
    <property type="protein sequence ID" value="CDR30372.1"/>
    <property type="molecule type" value="Genomic_DNA"/>
</dbReference>
<dbReference type="Proteomes" id="UP000032434">
    <property type="component" value="Chromosome 1"/>
</dbReference>
<dbReference type="AlphaFoldDB" id="A0A061AHB4"/>
<organism evidence="1 2">
    <name type="scientific">Acholeplasma oculi</name>
    <dbReference type="NCBI Taxonomy" id="35623"/>
    <lineage>
        <taxon>Bacteria</taxon>
        <taxon>Bacillati</taxon>
        <taxon>Mycoplasmatota</taxon>
        <taxon>Mollicutes</taxon>
        <taxon>Acholeplasmatales</taxon>
        <taxon>Acholeplasmataceae</taxon>
        <taxon>Acholeplasma</taxon>
    </lineage>
</organism>
<dbReference type="Gene3D" id="3.20.20.150">
    <property type="entry name" value="Divalent-metal-dependent TIM barrel enzymes"/>
    <property type="match status" value="1"/>
</dbReference>
<gene>
    <name evidence="1" type="ORF">Aocu_02990</name>
</gene>
<dbReference type="InParanoid" id="A0A061AHB4"/>
<protein>
    <submittedName>
        <fullName evidence="1">Xylose isomerase-like protein</fullName>
    </submittedName>
</protein>
<name>A0A061AHB4_9MOLU</name>
<dbReference type="OrthoDB" id="384985at2"/>
<dbReference type="PATRIC" id="fig|35623.3.peg.299"/>
<accession>A0A061AHB4</accession>
<keyword evidence="1" id="KW-0413">Isomerase</keyword>
<reference evidence="2" key="1">
    <citation type="submission" date="2014-05" db="EMBL/GenBank/DDBJ databases">
        <authorList>
            <person name="Kube M."/>
        </authorList>
    </citation>
    <scope>NUCLEOTIDE SEQUENCE [LARGE SCALE GENOMIC DNA]</scope>
</reference>
<dbReference type="GO" id="GO:0016853">
    <property type="term" value="F:isomerase activity"/>
    <property type="evidence" value="ECO:0007669"/>
    <property type="project" value="UniProtKB-KW"/>
</dbReference>
<dbReference type="HOGENOM" id="CLU_985613_0_0_14"/>
<dbReference type="SUPFAM" id="SSF51658">
    <property type="entry name" value="Xylose isomerase-like"/>
    <property type="match status" value="1"/>
</dbReference>
<evidence type="ECO:0000313" key="2">
    <source>
        <dbReference type="Proteomes" id="UP000032434"/>
    </source>
</evidence>